<evidence type="ECO:0000256" key="1">
    <source>
        <dbReference type="SAM" id="Phobius"/>
    </source>
</evidence>
<reference evidence="2 3" key="2">
    <citation type="journal article" date="2010" name="J Osaka Dent Univ">
        <title>Isolation and identification of Rothia mucilaginosa from persistent apical periodontitis lesions.</title>
        <authorList>
            <person name="Yamane K."/>
            <person name="Yoshida M."/>
            <person name="Fujihira T."/>
            <person name="Baba T."/>
            <person name="Tsuji N."/>
            <person name="Hayashi H."/>
            <person name="Sugimori C."/>
            <person name="Yamanaka T."/>
            <person name="Mashimo C."/>
            <person name="Nambu T."/>
            <person name="Kawai H."/>
            <person name="Fukushima H."/>
        </authorList>
    </citation>
    <scope>NUCLEOTIDE SEQUENCE [LARGE SCALE GENOMIC DNA]</scope>
    <source>
        <strain evidence="2 3">DY-18</strain>
    </source>
</reference>
<dbReference type="Proteomes" id="UP000001883">
    <property type="component" value="Chromosome"/>
</dbReference>
<dbReference type="AlphaFoldDB" id="D2NNQ8"/>
<keyword evidence="3" id="KW-1185">Reference proteome</keyword>
<evidence type="ECO:0000313" key="3">
    <source>
        <dbReference type="Proteomes" id="UP000001883"/>
    </source>
</evidence>
<proteinExistence type="predicted"/>
<dbReference type="EMBL" id="AP011540">
    <property type="protein sequence ID" value="BAI65276.1"/>
    <property type="molecule type" value="Genomic_DNA"/>
</dbReference>
<sequence length="600" mass="64629">MRLRKFLFQNLQQVALQHILGQFGGDILTDQSHHERAVRYEIGALNFGIPLVQARNNLTVRVRNQQLHLNGGARNGVRNLLLQLLNALTGTRRNNHVLRLALAHTLQHERVGGIRLIQHNDLGDMAGVNLRDNLADSTNLPLRVRVRSIHHVQDDVSVSNLFQRGAERLHQLGRQRTHETHRVREGVADTVRGLSLTDGRVQGRKQGVLHEHASIGQTVQQGGLTRVRVPGNSNRRHTVTATVQTLRLTRRRHRSDLTLKLRHASAQAAAVHLNLGFTGTTRTDALTGCGTATRLTGQGRTPTTQTRQHVLQLSQLNLRLTLAGLGVLSENVENQGGAVNDLDLHDVFEGTTLRGSQFGVDDDGVGAGRLHNVLEFQRLTGAEEGAGVRLEAALNQAVQNLGTCGFSQCRKLTQRVLGVLYGTFSPQTSQHHALQAQLAVLDLGDVFKFGGEVRDTAQGAALSEIFLVTVIFGVFALNVRNFARASIQHTAASVAAVGAGGVIAVMRGTGGVISSDGGGGLGAAQNAVYGAAQLLIAGQLFGIRYGGVLRIHTPLILPPLPASGRGFGRLCAQGVQATAPPREYSARVRSVLALPVHWIA</sequence>
<keyword evidence="1" id="KW-0472">Membrane</keyword>
<reference evidence="2 3" key="3">
    <citation type="journal article" date="2010" name="Sequencing">
        <title>Complete Genome Sequence of Rothia mucilaginosa DY-18: A Clinical Isolate with Dense Meshwork-Like Structures from a Persistent Apical Periodontitis Lesion.</title>
        <authorList>
            <person name="Yamane K."/>
            <person name="Nambu T."/>
            <person name="Yamanaka T."/>
            <person name="Mashimo C."/>
            <person name="Sugimori C."/>
            <person name="Leung K.-P."/>
            <person name="Fukushima H."/>
        </authorList>
    </citation>
    <scope>NUCLEOTIDE SEQUENCE [LARGE SCALE GENOMIC DNA]</scope>
    <source>
        <strain evidence="2 3">DY-18</strain>
    </source>
</reference>
<dbReference type="eggNOG" id="ENOG50348GG">
    <property type="taxonomic scope" value="Bacteria"/>
</dbReference>
<dbReference type="KEGG" id="rmu:RMDY18_14440"/>
<gene>
    <name evidence="2" type="ordered locus">RMDY18_14440</name>
</gene>
<keyword evidence="1" id="KW-1133">Transmembrane helix</keyword>
<accession>D2NNQ8</accession>
<organism evidence="2 3">
    <name type="scientific">Rothia mucilaginosa (strain DY-18)</name>
    <name type="common">Stomatococcus mucilaginosus</name>
    <dbReference type="NCBI Taxonomy" id="680646"/>
    <lineage>
        <taxon>Bacteria</taxon>
        <taxon>Bacillati</taxon>
        <taxon>Actinomycetota</taxon>
        <taxon>Actinomycetes</taxon>
        <taxon>Micrococcales</taxon>
        <taxon>Micrococcaceae</taxon>
        <taxon>Rothia</taxon>
    </lineage>
</organism>
<evidence type="ECO:0000313" key="2">
    <source>
        <dbReference type="EMBL" id="BAI65276.1"/>
    </source>
</evidence>
<keyword evidence="1" id="KW-0812">Transmembrane</keyword>
<name>D2NNQ8_ROTMD</name>
<dbReference type="HOGENOM" id="CLU_454827_0_0_11"/>
<feature type="transmembrane region" description="Helical" evidence="1">
    <location>
        <begin position="460"/>
        <end position="479"/>
    </location>
</feature>
<protein>
    <submittedName>
        <fullName evidence="2">Uncharacterized protein</fullName>
    </submittedName>
</protein>
<reference evidence="3" key="1">
    <citation type="submission" date="2009-07" db="EMBL/GenBank/DDBJ databases">
        <title>Complete genome sequence of Rothia mucilaginosa DJ.</title>
        <authorList>
            <person name="Yamane K."/>
            <person name="Nambu T."/>
            <person name="Mashimo C."/>
            <person name="Sugimori C."/>
            <person name="Yamanaka T."/>
            <person name="Leung K."/>
            <person name="Fukushima H."/>
        </authorList>
    </citation>
    <scope>NUCLEOTIDE SEQUENCE [LARGE SCALE GENOMIC DNA]</scope>
    <source>
        <strain evidence="3">DY-18</strain>
    </source>
</reference>